<dbReference type="EMBL" id="GGEC01011364">
    <property type="protein sequence ID" value="MBW91847.1"/>
    <property type="molecule type" value="Transcribed_RNA"/>
</dbReference>
<reference evidence="1" key="1">
    <citation type="submission" date="2018-02" db="EMBL/GenBank/DDBJ databases">
        <title>Rhizophora mucronata_Transcriptome.</title>
        <authorList>
            <person name="Meera S.P."/>
            <person name="Sreeshan A."/>
            <person name="Augustine A."/>
        </authorList>
    </citation>
    <scope>NUCLEOTIDE SEQUENCE</scope>
    <source>
        <tissue evidence="1">Leaf</tissue>
    </source>
</reference>
<proteinExistence type="predicted"/>
<dbReference type="AlphaFoldDB" id="A0A2P2JEG0"/>
<sequence length="70" mass="8167">MDGQSGKPDETHQPILVASATKQCHKLHPSLKSMPLAWNFLQPCREYHQDEPYQFRFKRYAPGILILIFL</sequence>
<protein>
    <submittedName>
        <fullName evidence="1">Uncharacterized protein</fullName>
    </submittedName>
</protein>
<name>A0A2P2JEG0_RHIMU</name>
<organism evidence="1">
    <name type="scientific">Rhizophora mucronata</name>
    <name type="common">Asiatic mangrove</name>
    <dbReference type="NCBI Taxonomy" id="61149"/>
    <lineage>
        <taxon>Eukaryota</taxon>
        <taxon>Viridiplantae</taxon>
        <taxon>Streptophyta</taxon>
        <taxon>Embryophyta</taxon>
        <taxon>Tracheophyta</taxon>
        <taxon>Spermatophyta</taxon>
        <taxon>Magnoliopsida</taxon>
        <taxon>eudicotyledons</taxon>
        <taxon>Gunneridae</taxon>
        <taxon>Pentapetalae</taxon>
        <taxon>rosids</taxon>
        <taxon>fabids</taxon>
        <taxon>Malpighiales</taxon>
        <taxon>Rhizophoraceae</taxon>
        <taxon>Rhizophora</taxon>
    </lineage>
</organism>
<accession>A0A2P2JEG0</accession>
<evidence type="ECO:0000313" key="1">
    <source>
        <dbReference type="EMBL" id="MBW91847.1"/>
    </source>
</evidence>